<organism evidence="2 3">
    <name type="scientific">Eumeta variegata</name>
    <name type="common">Bagworm moth</name>
    <name type="synonym">Eumeta japonica</name>
    <dbReference type="NCBI Taxonomy" id="151549"/>
    <lineage>
        <taxon>Eukaryota</taxon>
        <taxon>Metazoa</taxon>
        <taxon>Ecdysozoa</taxon>
        <taxon>Arthropoda</taxon>
        <taxon>Hexapoda</taxon>
        <taxon>Insecta</taxon>
        <taxon>Pterygota</taxon>
        <taxon>Neoptera</taxon>
        <taxon>Endopterygota</taxon>
        <taxon>Lepidoptera</taxon>
        <taxon>Glossata</taxon>
        <taxon>Ditrysia</taxon>
        <taxon>Tineoidea</taxon>
        <taxon>Psychidae</taxon>
        <taxon>Oiketicinae</taxon>
        <taxon>Eumeta</taxon>
    </lineage>
</organism>
<evidence type="ECO:0000256" key="1">
    <source>
        <dbReference type="SAM" id="Phobius"/>
    </source>
</evidence>
<keyword evidence="3" id="KW-1185">Reference proteome</keyword>
<reference evidence="2 3" key="1">
    <citation type="journal article" date="2019" name="Commun. Biol.">
        <title>The bagworm genome reveals a unique fibroin gene that provides high tensile strength.</title>
        <authorList>
            <person name="Kono N."/>
            <person name="Nakamura H."/>
            <person name="Ohtoshi R."/>
            <person name="Tomita M."/>
            <person name="Numata K."/>
            <person name="Arakawa K."/>
        </authorList>
    </citation>
    <scope>NUCLEOTIDE SEQUENCE [LARGE SCALE GENOMIC DNA]</scope>
</reference>
<gene>
    <name evidence="2" type="ORF">EVAR_65527_1</name>
</gene>
<keyword evidence="1" id="KW-0472">Membrane</keyword>
<keyword evidence="1" id="KW-0812">Transmembrane</keyword>
<name>A0A4C1ZUF7_EUMVA</name>
<keyword evidence="1" id="KW-1133">Transmembrane helix</keyword>
<protein>
    <submittedName>
        <fullName evidence="2">Uncharacterized protein</fullName>
    </submittedName>
</protein>
<dbReference type="Proteomes" id="UP000299102">
    <property type="component" value="Unassembled WGS sequence"/>
</dbReference>
<comment type="caution">
    <text evidence="2">The sequence shown here is derived from an EMBL/GenBank/DDBJ whole genome shotgun (WGS) entry which is preliminary data.</text>
</comment>
<dbReference type="AlphaFoldDB" id="A0A4C1ZUF7"/>
<proteinExistence type="predicted"/>
<evidence type="ECO:0000313" key="2">
    <source>
        <dbReference type="EMBL" id="GBP91630.1"/>
    </source>
</evidence>
<dbReference type="EMBL" id="BGZK01002190">
    <property type="protein sequence ID" value="GBP91630.1"/>
    <property type="molecule type" value="Genomic_DNA"/>
</dbReference>
<evidence type="ECO:0000313" key="3">
    <source>
        <dbReference type="Proteomes" id="UP000299102"/>
    </source>
</evidence>
<accession>A0A4C1ZUF7</accession>
<feature type="transmembrane region" description="Helical" evidence="1">
    <location>
        <begin position="68"/>
        <end position="85"/>
    </location>
</feature>
<sequence length="95" mass="10539">MLWSTWLQHGNGPARPLSDQTLKIDGISDTVSELDVLLFLAKGCTNTGWLYIPLLVIHTKTCGPPYNYALFGVSGLVSFSYSYWLRLNGNDDDDA</sequence>
<feature type="transmembrane region" description="Helical" evidence="1">
    <location>
        <begin position="36"/>
        <end position="56"/>
    </location>
</feature>